<sequence length="377" mass="41928">MNKTCDAIVIGGGIIGAATGYYLAKQGLKVYLFEKSFPCSGSTGRCIGGIRQQFSHELSIQVMLESVKIFANLAYEFGKSVEWYPGGYLFLAHSEEKKKAYLAAIAMQRKYGLLVEFISPEECRKIVPQLNPDGLIGGAYCPTDGQANPFLVTYGYLEGIKKLKGKIFPYTEVKKINLAQDRVRSIITDKADEFFAPIIINAAGPFARKIGKMVGLDLPIYPDRHESLVTEACERLFDPMLVDYRSDGCYFLQNYGTGHFIGCYTPDPLVPGESLSSTDQFLTEMPRRMVRLVPALKDLKVIRQWAGSYEMTPDGNPIVDRTPINGFYISAGMCGHGFMFGPALGKFMAEMIVRGQPKIPLDDFALNRDFKKSEAMK</sequence>
<dbReference type="InterPro" id="IPR036188">
    <property type="entry name" value="FAD/NAD-bd_sf"/>
</dbReference>
<dbReference type="EMBL" id="DTLI01000008">
    <property type="protein sequence ID" value="HHS51268.1"/>
    <property type="molecule type" value="Genomic_DNA"/>
</dbReference>
<feature type="domain" description="FAD dependent oxidoreductase" evidence="2">
    <location>
        <begin position="6"/>
        <end position="351"/>
    </location>
</feature>
<proteinExistence type="predicted"/>
<organism evidence="3">
    <name type="scientific">candidate division WOR-3 bacterium</name>
    <dbReference type="NCBI Taxonomy" id="2052148"/>
    <lineage>
        <taxon>Bacteria</taxon>
        <taxon>Bacteria division WOR-3</taxon>
    </lineage>
</organism>
<dbReference type="InterPro" id="IPR006076">
    <property type="entry name" value="FAD-dep_OxRdtase"/>
</dbReference>
<dbReference type="Gene3D" id="3.50.50.60">
    <property type="entry name" value="FAD/NAD(P)-binding domain"/>
    <property type="match status" value="1"/>
</dbReference>
<dbReference type="PANTHER" id="PTHR13847">
    <property type="entry name" value="SARCOSINE DEHYDROGENASE-RELATED"/>
    <property type="match status" value="1"/>
</dbReference>
<accession>A0A7C6A7R2</accession>
<dbReference type="GO" id="GO:0005737">
    <property type="term" value="C:cytoplasm"/>
    <property type="evidence" value="ECO:0007669"/>
    <property type="project" value="TreeGrafter"/>
</dbReference>
<reference evidence="3" key="1">
    <citation type="journal article" date="2020" name="mSystems">
        <title>Genome- and Community-Level Interaction Insights into Carbon Utilization and Element Cycling Functions of Hydrothermarchaeota in Hydrothermal Sediment.</title>
        <authorList>
            <person name="Zhou Z."/>
            <person name="Liu Y."/>
            <person name="Xu W."/>
            <person name="Pan J."/>
            <person name="Luo Z.H."/>
            <person name="Li M."/>
        </authorList>
    </citation>
    <scope>NUCLEOTIDE SEQUENCE [LARGE SCALE GENOMIC DNA]</scope>
    <source>
        <strain evidence="3">SpSt-876</strain>
    </source>
</reference>
<protein>
    <submittedName>
        <fullName evidence="3">FAD-binding oxidoreductase</fullName>
    </submittedName>
</protein>
<name>A0A7C6A7R2_UNCW3</name>
<dbReference type="Gene3D" id="3.30.9.10">
    <property type="entry name" value="D-Amino Acid Oxidase, subunit A, domain 2"/>
    <property type="match status" value="1"/>
</dbReference>
<evidence type="ECO:0000313" key="3">
    <source>
        <dbReference type="EMBL" id="HHS51268.1"/>
    </source>
</evidence>
<evidence type="ECO:0000259" key="2">
    <source>
        <dbReference type="Pfam" id="PF01266"/>
    </source>
</evidence>
<comment type="caution">
    <text evidence="3">The sequence shown here is derived from an EMBL/GenBank/DDBJ whole genome shotgun (WGS) entry which is preliminary data.</text>
</comment>
<gene>
    <name evidence="3" type="ORF">ENW73_00165</name>
</gene>
<evidence type="ECO:0000256" key="1">
    <source>
        <dbReference type="ARBA" id="ARBA00023002"/>
    </source>
</evidence>
<dbReference type="SUPFAM" id="SSF54373">
    <property type="entry name" value="FAD-linked reductases, C-terminal domain"/>
    <property type="match status" value="1"/>
</dbReference>
<keyword evidence="1" id="KW-0560">Oxidoreductase</keyword>
<dbReference type="SUPFAM" id="SSF51905">
    <property type="entry name" value="FAD/NAD(P)-binding domain"/>
    <property type="match status" value="1"/>
</dbReference>
<dbReference type="AlphaFoldDB" id="A0A7C6A7R2"/>
<dbReference type="GO" id="GO:0016491">
    <property type="term" value="F:oxidoreductase activity"/>
    <property type="evidence" value="ECO:0007669"/>
    <property type="project" value="UniProtKB-KW"/>
</dbReference>
<dbReference type="PANTHER" id="PTHR13847:SF287">
    <property type="entry name" value="FAD-DEPENDENT OXIDOREDUCTASE DOMAIN-CONTAINING PROTEIN 1"/>
    <property type="match status" value="1"/>
</dbReference>
<dbReference type="Pfam" id="PF01266">
    <property type="entry name" value="DAO"/>
    <property type="match status" value="1"/>
</dbReference>